<evidence type="ECO:0000313" key="4">
    <source>
        <dbReference type="Proteomes" id="UP000019249"/>
    </source>
</evidence>
<keyword evidence="2" id="KW-1133">Transmembrane helix</keyword>
<gene>
    <name evidence="3" type="ORF">MFLO_07497</name>
</gene>
<organism evidence="3 4">
    <name type="scientific">Listeria floridensis FSL S10-1187</name>
    <dbReference type="NCBI Taxonomy" id="1265817"/>
    <lineage>
        <taxon>Bacteria</taxon>
        <taxon>Bacillati</taxon>
        <taxon>Bacillota</taxon>
        <taxon>Bacilli</taxon>
        <taxon>Bacillales</taxon>
        <taxon>Listeriaceae</taxon>
        <taxon>Listeria</taxon>
    </lineage>
</organism>
<comment type="caution">
    <text evidence="3">The sequence shown here is derived from an EMBL/GenBank/DDBJ whole genome shotgun (WGS) entry which is preliminary data.</text>
</comment>
<feature type="compositionally biased region" description="Basic residues" evidence="1">
    <location>
        <begin position="77"/>
        <end position="87"/>
    </location>
</feature>
<protein>
    <submittedName>
        <fullName evidence="3">ABC transporter permease</fullName>
    </submittedName>
</protein>
<keyword evidence="2" id="KW-0812">Transmembrane</keyword>
<feature type="transmembrane region" description="Helical" evidence="2">
    <location>
        <begin position="21"/>
        <end position="42"/>
    </location>
</feature>
<sequence length="94" mass="10749">MSKFWVITKQVYKRHVKTKSFLISLLIPLILGAVVIAIPKMIEYFGSDDSAKIAVLSDNPVFSQALEQNKEHFKLDKKNHHQKGRRKSAIEGKN</sequence>
<dbReference type="EMBL" id="AODF01000014">
    <property type="protein sequence ID" value="EUJ32016.1"/>
    <property type="molecule type" value="Genomic_DNA"/>
</dbReference>
<evidence type="ECO:0000256" key="2">
    <source>
        <dbReference type="SAM" id="Phobius"/>
    </source>
</evidence>
<proteinExistence type="predicted"/>
<name>A0ABN0RFF4_9LIST</name>
<accession>A0ABN0RFF4</accession>
<evidence type="ECO:0000256" key="1">
    <source>
        <dbReference type="SAM" id="MobiDB-lite"/>
    </source>
</evidence>
<dbReference type="Proteomes" id="UP000019249">
    <property type="component" value="Unassembled WGS sequence"/>
</dbReference>
<reference evidence="3 4" key="1">
    <citation type="journal article" date="2014" name="Int. J. Syst. Evol. Microbiol.">
        <title>Listeria floridensis sp. nov., Listeria aquatica sp. nov., Listeria cornellensis sp. nov., Listeria riparia sp. nov. and Listeria grandensis sp. nov., from agricultural and natural environments.</title>
        <authorList>
            <person name="den Bakker H.C."/>
            <person name="Warchocki S."/>
            <person name="Wright E.M."/>
            <person name="Allred A.F."/>
            <person name="Ahlstrom C."/>
            <person name="Manuel C.S."/>
            <person name="Stasiewicz M.J."/>
            <person name="Burrell A."/>
            <person name="Roof S."/>
            <person name="Strawn L."/>
            <person name="Fortes E.D."/>
            <person name="Nightingale K.K."/>
            <person name="Kephart D."/>
            <person name="Wiedmann M."/>
        </authorList>
    </citation>
    <scope>NUCLEOTIDE SEQUENCE [LARGE SCALE GENOMIC DNA]</scope>
    <source>
        <strain evidence="3 4">FSL S10-1187</strain>
    </source>
</reference>
<evidence type="ECO:0000313" key="3">
    <source>
        <dbReference type="EMBL" id="EUJ32016.1"/>
    </source>
</evidence>
<keyword evidence="2" id="KW-0472">Membrane</keyword>
<feature type="region of interest" description="Disordered" evidence="1">
    <location>
        <begin position="73"/>
        <end position="94"/>
    </location>
</feature>
<keyword evidence="4" id="KW-1185">Reference proteome</keyword>